<evidence type="ECO:0000259" key="11">
    <source>
        <dbReference type="PROSITE" id="PS50046"/>
    </source>
</evidence>
<dbReference type="InterPro" id="IPR013515">
    <property type="entry name" value="Phytochrome_cen-reg"/>
</dbReference>
<dbReference type="PRINTS" id="PR01033">
    <property type="entry name" value="PHYTOCHROME"/>
</dbReference>
<protein>
    <recommendedName>
        <fullName evidence="15">Phytochrome</fullName>
    </recommendedName>
</protein>
<dbReference type="GO" id="GO:0009881">
    <property type="term" value="F:photoreceptor activity"/>
    <property type="evidence" value="ECO:0007669"/>
    <property type="project" value="UniProtKB-KW"/>
</dbReference>
<dbReference type="CDD" id="cd00130">
    <property type="entry name" value="PAS"/>
    <property type="match status" value="1"/>
</dbReference>
<organism evidence="13 14">
    <name type="scientific">Panicum virgatum</name>
    <name type="common">Blackwell switchgrass</name>
    <dbReference type="NCBI Taxonomy" id="38727"/>
    <lineage>
        <taxon>Eukaryota</taxon>
        <taxon>Viridiplantae</taxon>
        <taxon>Streptophyta</taxon>
        <taxon>Embryophyta</taxon>
        <taxon>Tracheophyta</taxon>
        <taxon>Spermatophyta</taxon>
        <taxon>Magnoliopsida</taxon>
        <taxon>Liliopsida</taxon>
        <taxon>Poales</taxon>
        <taxon>Poaceae</taxon>
        <taxon>PACMAD clade</taxon>
        <taxon>Panicoideae</taxon>
        <taxon>Panicodae</taxon>
        <taxon>Paniceae</taxon>
        <taxon>Panicinae</taxon>
        <taxon>Panicum</taxon>
        <taxon>Panicum sect. Hiantes</taxon>
    </lineage>
</organism>
<comment type="function">
    <text evidence="1">Regulatory photoreceptor which exists in two forms that are reversibly interconvertible by light: the Pr form that absorbs maximally in the red region of the spectrum and the Pfr form that absorbs maximally in the far-red region. Photoconversion of Pr to Pfr induces an array of morphogenic responses, whereas reconversion of Pfr to Pr cancels the induction of those responses. Pfr controls the expression of a number of nuclear genes including those encoding the small subunit of ribulose-bisphosphate carboxylase, chlorophyll A/B binding protein, protochlorophyllide reductase, rRNA, etc. It also controls the expression of its own gene(s) in a negative feedback fashion.</text>
</comment>
<dbReference type="Proteomes" id="UP000823388">
    <property type="component" value="Chromosome 8N"/>
</dbReference>
<reference evidence="13" key="1">
    <citation type="submission" date="2020-05" db="EMBL/GenBank/DDBJ databases">
        <title>WGS assembly of Panicum virgatum.</title>
        <authorList>
            <person name="Lovell J.T."/>
            <person name="Jenkins J."/>
            <person name="Shu S."/>
            <person name="Juenger T.E."/>
            <person name="Schmutz J."/>
        </authorList>
    </citation>
    <scope>NUCLEOTIDE SEQUENCE</scope>
    <source>
        <strain evidence="13">AP13</strain>
    </source>
</reference>
<dbReference type="InterPro" id="IPR000014">
    <property type="entry name" value="PAS"/>
</dbReference>
<evidence type="ECO:0000256" key="1">
    <source>
        <dbReference type="ARBA" id="ARBA00002479"/>
    </source>
</evidence>
<feature type="domain" description="PAS" evidence="12">
    <location>
        <begin position="743"/>
        <end position="830"/>
    </location>
</feature>
<dbReference type="EMBL" id="CM029052">
    <property type="protein sequence ID" value="KAG2556772.1"/>
    <property type="molecule type" value="Genomic_DNA"/>
</dbReference>
<dbReference type="Gene3D" id="3.30.450.20">
    <property type="entry name" value="PAS domain"/>
    <property type="match status" value="3"/>
</dbReference>
<dbReference type="SMART" id="SM00091">
    <property type="entry name" value="PAS"/>
    <property type="match status" value="2"/>
</dbReference>
<dbReference type="InterPro" id="IPR001294">
    <property type="entry name" value="Phytochrome"/>
</dbReference>
<dbReference type="Pfam" id="PF00989">
    <property type="entry name" value="PAS"/>
    <property type="match status" value="2"/>
</dbReference>
<dbReference type="GO" id="GO:0009584">
    <property type="term" value="P:detection of visible light"/>
    <property type="evidence" value="ECO:0007669"/>
    <property type="project" value="InterPro"/>
</dbReference>
<comment type="similarity">
    <text evidence="2">Belongs to the phytochrome family.</text>
</comment>
<keyword evidence="6" id="KW-0157">Chromophore</keyword>
<dbReference type="PANTHER" id="PTHR47876">
    <property type="entry name" value="OS08G0260000 PROTEIN"/>
    <property type="match status" value="1"/>
</dbReference>
<feature type="region of interest" description="Disordered" evidence="10">
    <location>
        <begin position="1"/>
        <end position="22"/>
    </location>
</feature>
<dbReference type="PROSITE" id="PS00245">
    <property type="entry name" value="PHYTOCHROME_1"/>
    <property type="match status" value="1"/>
</dbReference>
<feature type="domain" description="PAS" evidence="12">
    <location>
        <begin position="619"/>
        <end position="689"/>
    </location>
</feature>
<dbReference type="InterPro" id="IPR003018">
    <property type="entry name" value="GAF"/>
</dbReference>
<dbReference type="SMART" id="SM00065">
    <property type="entry name" value="GAF"/>
    <property type="match status" value="1"/>
</dbReference>
<feature type="domain" description="Phytochrome chromophore attachment site" evidence="11">
    <location>
        <begin position="217"/>
        <end position="392"/>
    </location>
</feature>
<evidence type="ECO:0000256" key="6">
    <source>
        <dbReference type="ARBA" id="ARBA00022991"/>
    </source>
</evidence>
<dbReference type="AlphaFoldDB" id="A0A8T0P9D4"/>
<evidence type="ECO:0000256" key="5">
    <source>
        <dbReference type="ARBA" id="ARBA00022606"/>
    </source>
</evidence>
<name>A0A8T0P9D4_PANVG</name>
<dbReference type="PROSITE" id="PS50046">
    <property type="entry name" value="PHYTOCHROME_2"/>
    <property type="match status" value="1"/>
</dbReference>
<dbReference type="InterPro" id="IPR035965">
    <property type="entry name" value="PAS-like_dom_sf"/>
</dbReference>
<dbReference type="NCBIfam" id="TIGR00229">
    <property type="entry name" value="sensory_box"/>
    <property type="match status" value="1"/>
</dbReference>
<dbReference type="SUPFAM" id="SSF55781">
    <property type="entry name" value="GAF domain-like"/>
    <property type="match status" value="2"/>
</dbReference>
<dbReference type="Gene3D" id="3.30.450.270">
    <property type="match status" value="1"/>
</dbReference>
<dbReference type="Pfam" id="PF01590">
    <property type="entry name" value="GAF"/>
    <property type="match status" value="1"/>
</dbReference>
<dbReference type="Gene3D" id="3.30.565.10">
    <property type="entry name" value="Histidine kinase-like ATPase, C-terminal domain"/>
    <property type="match status" value="1"/>
</dbReference>
<keyword evidence="8" id="KW-0804">Transcription</keyword>
<dbReference type="Pfam" id="PF08446">
    <property type="entry name" value="PAS_2"/>
    <property type="match status" value="1"/>
</dbReference>
<keyword evidence="4" id="KW-0600">Photoreceptor protein</keyword>
<dbReference type="InterPro" id="IPR013516">
    <property type="entry name" value="Phyto_chromo_BS"/>
</dbReference>
<dbReference type="InterPro" id="IPR036890">
    <property type="entry name" value="HATPase_C_sf"/>
</dbReference>
<dbReference type="Gene3D" id="3.30.450.40">
    <property type="match status" value="1"/>
</dbReference>
<comment type="caution">
    <text evidence="13">The sequence shown here is derived from an EMBL/GenBank/DDBJ whole genome shotgun (WGS) entry which is preliminary data.</text>
</comment>
<evidence type="ECO:0000256" key="4">
    <source>
        <dbReference type="ARBA" id="ARBA00022543"/>
    </source>
</evidence>
<keyword evidence="5" id="KW-0716">Sensory transduction</keyword>
<evidence type="ECO:0000256" key="10">
    <source>
        <dbReference type="SAM" id="MobiDB-lite"/>
    </source>
</evidence>
<dbReference type="InterPro" id="IPR016132">
    <property type="entry name" value="Phyto_chromo_attachment"/>
</dbReference>
<evidence type="ECO:0000256" key="3">
    <source>
        <dbReference type="ARBA" id="ARBA00011738"/>
    </source>
</evidence>
<dbReference type="Pfam" id="PF00360">
    <property type="entry name" value="PHY"/>
    <property type="match status" value="1"/>
</dbReference>
<dbReference type="PANTHER" id="PTHR47876:SF3">
    <property type="entry name" value="PHYTOCHROME 1"/>
    <property type="match status" value="1"/>
</dbReference>
<dbReference type="PROSITE" id="PS50112">
    <property type="entry name" value="PAS"/>
    <property type="match status" value="2"/>
</dbReference>
<dbReference type="InterPro" id="IPR043150">
    <property type="entry name" value="Phytochrome_PHY_sf"/>
</dbReference>
<evidence type="ECO:0000256" key="8">
    <source>
        <dbReference type="ARBA" id="ARBA00023163"/>
    </source>
</evidence>
<dbReference type="SUPFAM" id="SSF55785">
    <property type="entry name" value="PYP-like sensor domain (PAS domain)"/>
    <property type="match status" value="3"/>
</dbReference>
<evidence type="ECO:0000313" key="13">
    <source>
        <dbReference type="EMBL" id="KAG2556772.1"/>
    </source>
</evidence>
<sequence length="1038" mass="115012">MSSEKPTQCSNSPNRTGQNSTAWILPQTTLDGLLDQNYEESGHSFDHSKLQRIASNQQHGHSENSIGYLQHLQSTNLIQPFGCLLAIDAKSLKVIAFSENAPEMLTAVGHAASGVDDSPNLCIGINVVSLFAEPGATTMDKVLGFPDVSSLNPIIVQCKTSGKPFYTIVHHVAAGCLVLDFEPVNPSEFPTAVVWASQPYKLAAMAISKIQSLPGGSMDVLCNTLVEEVFDLMRYDRVMAYKFHEDYHGEVIAEITKPGLEPYIGLHYPATDIPQAARFLFMKNKVRIISDCHARPVKIVEDVELPLHVSLCGSTLRAPHSCHLQYMKNMKSVASLVIAVVVNEDAEDVEVVIKQQTQQNQKKKLWGLIICHHGSPRYVPFPLRHACEFIGQVFSVHISKELELEKQMQEKSIIHMQARLSNMLFREACPLSIISGSPNITDLVKCDGAALLYGDKVWQLHTTPTVSQIRDIAIWLSDVHRDSTSLSFDNLQDAAYPGLASLGDMICGMAMAKVTSSIILFWFRSHTTSEIKWGGAKDNPSDRDDCRLVHPRLSFKSFLDVVRMKSLPWNDYEMDAIDSLQLMVSGSLNDANELARVPILNNCIDHLMSNVVLPEVQAATREMFRLMETATVPIMAVDGNGLVSGWNLKVAQLTGLRADEVLGRHLLTLVEESSLPNVQRVLSLALRGIEEKEVILEVKTHGSKKGDGPVTMVVNACINRDLHEEVVEVCFVAQDMDSFKMFSEENIRNEGEVFINNLNLLTPMFGADKYGRCNEWNAAMAKLTGWPREEVLHKMLLGEVFDSSNASCLLKDKDKFLSISILINNTLAGDKIENQAPFGFFERNGWYIECLLSTKRKENADGVLTGVSCIIFFPCLEPQQAVHVQQGSEETTLQRSRYLDSGMGEFVLQDMVLAAVTKVQTACQGKGIIVSCDNLAEKFLKQRLFGDCIRLQKILSDFLVASVKFCPVGGSVAISSNQTKNSIGGNINLIDLELRIKEQVIAVPEEVLAQMFQVDNEDQPEDGLTLVACRNLLSLMMN</sequence>
<dbReference type="OrthoDB" id="2015534at2759"/>
<keyword evidence="14" id="KW-1185">Reference proteome</keyword>
<keyword evidence="7" id="KW-0805">Transcription regulation</keyword>
<dbReference type="FunFam" id="3.30.450.270:FF:000001">
    <property type="entry name" value="Phytochrome"/>
    <property type="match status" value="1"/>
</dbReference>
<dbReference type="InterPro" id="IPR029016">
    <property type="entry name" value="GAF-like_dom_sf"/>
</dbReference>
<gene>
    <name evidence="13" type="ORF">PVAP13_8NG150600</name>
</gene>
<evidence type="ECO:0000313" key="14">
    <source>
        <dbReference type="Proteomes" id="UP000823388"/>
    </source>
</evidence>
<accession>A0A8T0P9D4</accession>
<dbReference type="InterPro" id="IPR013654">
    <property type="entry name" value="PAS_2"/>
</dbReference>
<keyword evidence="9" id="KW-0675">Receptor</keyword>
<evidence type="ECO:0000256" key="7">
    <source>
        <dbReference type="ARBA" id="ARBA00023015"/>
    </source>
</evidence>
<evidence type="ECO:0000259" key="12">
    <source>
        <dbReference type="PROSITE" id="PS50112"/>
    </source>
</evidence>
<evidence type="ECO:0000256" key="9">
    <source>
        <dbReference type="ARBA" id="ARBA00023170"/>
    </source>
</evidence>
<evidence type="ECO:0000256" key="2">
    <source>
        <dbReference type="ARBA" id="ARBA00008235"/>
    </source>
</evidence>
<dbReference type="InterPro" id="IPR013767">
    <property type="entry name" value="PAS_fold"/>
</dbReference>
<proteinExistence type="inferred from homology"/>
<dbReference type="GO" id="GO:0006355">
    <property type="term" value="P:regulation of DNA-templated transcription"/>
    <property type="evidence" value="ECO:0007669"/>
    <property type="project" value="InterPro"/>
</dbReference>
<evidence type="ECO:0008006" key="15">
    <source>
        <dbReference type="Google" id="ProtNLM"/>
    </source>
</evidence>
<comment type="subunit">
    <text evidence="3">Homodimer.</text>
</comment>